<evidence type="ECO:0000256" key="4">
    <source>
        <dbReference type="ARBA" id="ARBA00022801"/>
    </source>
</evidence>
<dbReference type="AlphaFoldDB" id="A0A450WG45"/>
<gene>
    <name evidence="5" type="primary">vapC</name>
    <name evidence="7" type="ORF">BECKLFY1418C_GA0070996_102015</name>
</gene>
<evidence type="ECO:0000256" key="5">
    <source>
        <dbReference type="HAMAP-Rule" id="MF_00265"/>
    </source>
</evidence>
<dbReference type="InterPro" id="IPR052106">
    <property type="entry name" value="PINc/VapC_TA"/>
</dbReference>
<keyword evidence="4 5" id="KW-0378">Hydrolase</keyword>
<keyword evidence="5" id="KW-0800">Toxin</keyword>
<comment type="function">
    <text evidence="5">Toxic component of a toxin-antitoxin (TA) system. An RNase.</text>
</comment>
<comment type="similarity">
    <text evidence="5">Belongs to the PINc/VapC protein family.</text>
</comment>
<dbReference type="InterPro" id="IPR029060">
    <property type="entry name" value="PIN-like_dom_sf"/>
</dbReference>
<dbReference type="Pfam" id="PF01850">
    <property type="entry name" value="PIN"/>
    <property type="match status" value="1"/>
</dbReference>
<keyword evidence="3 5" id="KW-0479">Metal-binding</keyword>
<reference evidence="7" key="1">
    <citation type="submission" date="2019-02" db="EMBL/GenBank/DDBJ databases">
        <authorList>
            <person name="Gruber-Vodicka R. H."/>
            <person name="Seah K. B. B."/>
        </authorList>
    </citation>
    <scope>NUCLEOTIDE SEQUENCE</scope>
    <source>
        <strain evidence="7">BECK_BY7</strain>
    </source>
</reference>
<dbReference type="PANTHER" id="PTHR38826">
    <property type="entry name" value="RIBONUCLEASE VAPC13"/>
    <property type="match status" value="1"/>
</dbReference>
<evidence type="ECO:0000256" key="3">
    <source>
        <dbReference type="ARBA" id="ARBA00022723"/>
    </source>
</evidence>
<evidence type="ECO:0000259" key="6">
    <source>
        <dbReference type="Pfam" id="PF01850"/>
    </source>
</evidence>
<dbReference type="InterPro" id="IPR022907">
    <property type="entry name" value="VapC_family"/>
</dbReference>
<protein>
    <recommendedName>
        <fullName evidence="5">Ribonuclease VapC</fullName>
        <shortName evidence="5">RNase VapC</shortName>
        <ecNumber evidence="5">3.1.-.-</ecNumber>
    </recommendedName>
    <alternativeName>
        <fullName evidence="5">Toxin VapC</fullName>
    </alternativeName>
</protein>
<dbReference type="Gene3D" id="3.40.50.1010">
    <property type="entry name" value="5'-nuclease"/>
    <property type="match status" value="1"/>
</dbReference>
<dbReference type="InterPro" id="IPR002716">
    <property type="entry name" value="PIN_dom"/>
</dbReference>
<dbReference type="SUPFAM" id="SSF88723">
    <property type="entry name" value="PIN domain-like"/>
    <property type="match status" value="1"/>
</dbReference>
<feature type="binding site" evidence="5">
    <location>
        <position position="14"/>
    </location>
    <ligand>
        <name>Mg(2+)</name>
        <dbReference type="ChEBI" id="CHEBI:18420"/>
    </ligand>
</feature>
<dbReference type="PANTHER" id="PTHR38826:SF5">
    <property type="entry name" value="RIBONUCLEASE VAPC13"/>
    <property type="match status" value="1"/>
</dbReference>
<proteinExistence type="inferred from homology"/>
<feature type="domain" description="PIN" evidence="6">
    <location>
        <begin position="11"/>
        <end position="133"/>
    </location>
</feature>
<evidence type="ECO:0000256" key="2">
    <source>
        <dbReference type="ARBA" id="ARBA00022722"/>
    </source>
</evidence>
<name>A0A450WG45_9GAMM</name>
<organism evidence="7">
    <name type="scientific">Candidatus Kentrum sp. LFY</name>
    <dbReference type="NCBI Taxonomy" id="2126342"/>
    <lineage>
        <taxon>Bacteria</taxon>
        <taxon>Pseudomonadati</taxon>
        <taxon>Pseudomonadota</taxon>
        <taxon>Gammaproteobacteria</taxon>
        <taxon>Candidatus Kentrum</taxon>
    </lineage>
</organism>
<dbReference type="EMBL" id="CAADFN010000020">
    <property type="protein sequence ID" value="VFK16046.1"/>
    <property type="molecule type" value="Genomic_DNA"/>
</dbReference>
<evidence type="ECO:0000313" key="7">
    <source>
        <dbReference type="EMBL" id="VFK16046.1"/>
    </source>
</evidence>
<evidence type="ECO:0000256" key="1">
    <source>
        <dbReference type="ARBA" id="ARBA00022649"/>
    </source>
</evidence>
<comment type="cofactor">
    <cofactor evidence="5">
        <name>Mg(2+)</name>
        <dbReference type="ChEBI" id="CHEBI:18420"/>
    </cofactor>
</comment>
<dbReference type="GO" id="GO:0004540">
    <property type="term" value="F:RNA nuclease activity"/>
    <property type="evidence" value="ECO:0007669"/>
    <property type="project" value="InterPro"/>
</dbReference>
<feature type="binding site" evidence="5">
    <location>
        <position position="108"/>
    </location>
    <ligand>
        <name>Mg(2+)</name>
        <dbReference type="ChEBI" id="CHEBI:18420"/>
    </ligand>
</feature>
<dbReference type="HAMAP" id="MF_00265">
    <property type="entry name" value="VapC_Nob1"/>
    <property type="match status" value="1"/>
</dbReference>
<sequence>MEPESLFDHRIYFDSNLFIYLVERIEPYAAVLRELVNAAEDEKLIITTSNLMLSEVLVKPIERKNLIQQRAFLSLQYATRLERLAISEEILIRAAGIRAEHKSLKLPDAIHIATAQLADCDDFLTNDKRIPDVSDFGFRRLLMRDLLEAER</sequence>
<keyword evidence="1 5" id="KW-1277">Toxin-antitoxin system</keyword>
<dbReference type="EC" id="3.1.-.-" evidence="5"/>
<dbReference type="GO" id="GO:0090729">
    <property type="term" value="F:toxin activity"/>
    <property type="evidence" value="ECO:0007669"/>
    <property type="project" value="UniProtKB-KW"/>
</dbReference>
<keyword evidence="2 5" id="KW-0540">Nuclease</keyword>
<keyword evidence="5" id="KW-0460">Magnesium</keyword>
<accession>A0A450WG45</accession>
<dbReference type="GO" id="GO:0016787">
    <property type="term" value="F:hydrolase activity"/>
    <property type="evidence" value="ECO:0007669"/>
    <property type="project" value="UniProtKB-KW"/>
</dbReference>
<dbReference type="GO" id="GO:0000287">
    <property type="term" value="F:magnesium ion binding"/>
    <property type="evidence" value="ECO:0007669"/>
    <property type="project" value="UniProtKB-UniRule"/>
</dbReference>